<accession>A0A414AET2</accession>
<sequence length="204" mass="22344">MTREQAKKNLIALGVAEPTDEQVTNYLNQHNGEVKKYQEDADKWKKEADKAEELQKQLDEIGQQNLTEIEKEQKARAAAEQRAADLQKQLTQMAVEGIFAKANLTGEEFSGIIGALSALDLETAKTNAESFVNGISKRDEENKTQWKNENFNNTPNPGTGGKGDPAGGGEEKSAAAEYAKQYSQQHNPQPAPATNPVQAPTITF</sequence>
<dbReference type="AlphaFoldDB" id="A0A414AET2"/>
<feature type="coiled-coil region" evidence="1">
    <location>
        <begin position="27"/>
        <end position="96"/>
    </location>
</feature>
<feature type="compositionally biased region" description="Low complexity" evidence="2">
    <location>
        <begin position="175"/>
        <end position="185"/>
    </location>
</feature>
<name>A0A414AET2_9FIRM</name>
<feature type="compositionally biased region" description="Polar residues" evidence="2">
    <location>
        <begin position="195"/>
        <end position="204"/>
    </location>
</feature>
<gene>
    <name evidence="3" type="ORF">DW839_31930</name>
</gene>
<feature type="compositionally biased region" description="Low complexity" evidence="2">
    <location>
        <begin position="147"/>
        <end position="157"/>
    </location>
</feature>
<reference evidence="3 4" key="1">
    <citation type="submission" date="2018-08" db="EMBL/GenBank/DDBJ databases">
        <title>A genome reference for cultivated species of the human gut microbiota.</title>
        <authorList>
            <person name="Zou Y."/>
            <person name="Xue W."/>
            <person name="Luo G."/>
        </authorList>
    </citation>
    <scope>NUCLEOTIDE SEQUENCE [LARGE SCALE GENOMIC DNA]</scope>
    <source>
        <strain evidence="3 4">AM35-14</strain>
    </source>
</reference>
<evidence type="ECO:0000256" key="1">
    <source>
        <dbReference type="SAM" id="Coils"/>
    </source>
</evidence>
<feature type="region of interest" description="Disordered" evidence="2">
    <location>
        <begin position="135"/>
        <end position="204"/>
    </location>
</feature>
<dbReference type="RefSeq" id="WP_119206052.1">
    <property type="nucleotide sequence ID" value="NZ_JANGCF010000007.1"/>
</dbReference>
<organism evidence="3 4">
    <name type="scientific">Enterocloster bolteae</name>
    <dbReference type="NCBI Taxonomy" id="208479"/>
    <lineage>
        <taxon>Bacteria</taxon>
        <taxon>Bacillati</taxon>
        <taxon>Bacillota</taxon>
        <taxon>Clostridia</taxon>
        <taxon>Lachnospirales</taxon>
        <taxon>Lachnospiraceae</taxon>
        <taxon>Enterocloster</taxon>
    </lineage>
</organism>
<evidence type="ECO:0008006" key="5">
    <source>
        <dbReference type="Google" id="ProtNLM"/>
    </source>
</evidence>
<dbReference type="EMBL" id="QSHZ01000069">
    <property type="protein sequence ID" value="RHC45812.1"/>
    <property type="molecule type" value="Genomic_DNA"/>
</dbReference>
<evidence type="ECO:0000313" key="4">
    <source>
        <dbReference type="Proteomes" id="UP000283975"/>
    </source>
</evidence>
<keyword evidence="1" id="KW-0175">Coiled coil</keyword>
<comment type="caution">
    <text evidence="3">The sequence shown here is derived from an EMBL/GenBank/DDBJ whole genome shotgun (WGS) entry which is preliminary data.</text>
</comment>
<dbReference type="Proteomes" id="UP000283975">
    <property type="component" value="Unassembled WGS sequence"/>
</dbReference>
<protein>
    <recommendedName>
        <fullName evidence="5">DUF4355 domain-containing protein</fullName>
    </recommendedName>
</protein>
<feature type="compositionally biased region" description="Basic and acidic residues" evidence="2">
    <location>
        <begin position="136"/>
        <end position="146"/>
    </location>
</feature>
<evidence type="ECO:0000313" key="3">
    <source>
        <dbReference type="EMBL" id="RHC45812.1"/>
    </source>
</evidence>
<proteinExistence type="predicted"/>
<feature type="compositionally biased region" description="Gly residues" evidence="2">
    <location>
        <begin position="158"/>
        <end position="168"/>
    </location>
</feature>
<evidence type="ECO:0000256" key="2">
    <source>
        <dbReference type="SAM" id="MobiDB-lite"/>
    </source>
</evidence>